<organism evidence="2">
    <name type="scientific">Candidatus Nitrotoga fabula</name>
    <dbReference type="NCBI Taxonomy" id="2182327"/>
    <lineage>
        <taxon>Bacteria</taxon>
        <taxon>Pseudomonadati</taxon>
        <taxon>Pseudomonadota</taxon>
        <taxon>Betaproteobacteria</taxon>
        <taxon>Nitrosomonadales</taxon>
        <taxon>Gallionellaceae</taxon>
        <taxon>Candidatus Nitrotoga</taxon>
    </lineage>
</organism>
<reference evidence="2" key="1">
    <citation type="submission" date="2018-05" db="EMBL/GenBank/DDBJ databases">
        <authorList>
            <person name="Lanie J.A."/>
            <person name="Ng W.-L."/>
            <person name="Kazmierczak K.M."/>
            <person name="Andrzejewski T.M."/>
            <person name="Davidsen T.M."/>
            <person name="Wayne K.J."/>
            <person name="Tettelin H."/>
            <person name="Glass J.I."/>
            <person name="Rusch D."/>
            <person name="Podicherti R."/>
            <person name="Tsui H.-C.T."/>
            <person name="Winkler M.E."/>
        </authorList>
    </citation>
    <scope>NUCLEOTIDE SEQUENCE</scope>
    <source>
        <strain evidence="2">KNB</strain>
    </source>
</reference>
<keyword evidence="2" id="KW-0808">Transferase</keyword>
<sequence length="207" mass="23195">MTGRICQDVYAGETVRMKFSRCGVIIVMPVYEDGDASSRLFRELASLPGNKVFVVAVDDGAVCHPLEITSLENAGVEGVILRLRRNVGHQRAIAIGLGYVSEHIQPYHLTVVMGSDGEDLPSSIAVLLEQLKNEPVDVAVARRRKRIESLSFKVCYVVYKHLFRMLTGRFISFGNFMALKPHAVEGWFPCRKRPFTLRGLCWPRNCA</sequence>
<accession>A0A2X0QWG1</accession>
<dbReference type="InterPro" id="IPR001173">
    <property type="entry name" value="Glyco_trans_2-like"/>
</dbReference>
<name>A0A2X0QWG1_9PROT</name>
<dbReference type="InterPro" id="IPR029044">
    <property type="entry name" value="Nucleotide-diphossugar_trans"/>
</dbReference>
<dbReference type="AlphaFoldDB" id="A0A2X0QWG1"/>
<dbReference type="Gene3D" id="3.90.550.10">
    <property type="entry name" value="Spore Coat Polysaccharide Biosynthesis Protein SpsA, Chain A"/>
    <property type="match status" value="1"/>
</dbReference>
<feature type="domain" description="Glycosyltransferase 2-like" evidence="1">
    <location>
        <begin position="26"/>
        <end position="150"/>
    </location>
</feature>
<evidence type="ECO:0000313" key="2">
    <source>
        <dbReference type="EMBL" id="SPS05928.1"/>
    </source>
</evidence>
<dbReference type="SUPFAM" id="SSF53448">
    <property type="entry name" value="Nucleotide-diphospho-sugar transferases"/>
    <property type="match status" value="1"/>
</dbReference>
<proteinExistence type="predicted"/>
<dbReference type="GO" id="GO:0016740">
    <property type="term" value="F:transferase activity"/>
    <property type="evidence" value="ECO:0007669"/>
    <property type="project" value="UniProtKB-KW"/>
</dbReference>
<evidence type="ECO:0000259" key="1">
    <source>
        <dbReference type="Pfam" id="PF00535"/>
    </source>
</evidence>
<gene>
    <name evidence="2" type="ORF">NITFAB_1518</name>
</gene>
<dbReference type="EMBL" id="LS423452">
    <property type="protein sequence ID" value="SPS05928.1"/>
    <property type="molecule type" value="Genomic_DNA"/>
</dbReference>
<protein>
    <submittedName>
        <fullName evidence="2">Glycosyltransferase</fullName>
    </submittedName>
</protein>
<dbReference type="Pfam" id="PF00535">
    <property type="entry name" value="Glycos_transf_2"/>
    <property type="match status" value="1"/>
</dbReference>